<reference evidence="14 15" key="1">
    <citation type="submission" date="2017-09" db="EMBL/GenBank/DDBJ databases">
        <title>Depth-based differentiation of microbial function through sediment-hosted aquifers and enrichment of novel symbionts in the deep terrestrial subsurface.</title>
        <authorList>
            <person name="Probst A.J."/>
            <person name="Ladd B."/>
            <person name="Jarett J.K."/>
            <person name="Geller-Mcgrath D.E."/>
            <person name="Sieber C.M."/>
            <person name="Emerson J.B."/>
            <person name="Anantharaman K."/>
            <person name="Thomas B.C."/>
            <person name="Malmstrom R."/>
            <person name="Stieglmeier M."/>
            <person name="Klingl A."/>
            <person name="Woyke T."/>
            <person name="Ryan C.M."/>
            <person name="Banfield J.F."/>
        </authorList>
    </citation>
    <scope>NUCLEOTIDE SEQUENCE [LARGE SCALE GENOMIC DNA]</scope>
    <source>
        <strain evidence="14">CG10_big_fil_rev_8_21_14_0_10_45_14</strain>
    </source>
</reference>
<feature type="binding site" evidence="12">
    <location>
        <begin position="26"/>
        <end position="27"/>
    </location>
    <ligand>
        <name>phosphoenolpyruvate</name>
        <dbReference type="ChEBI" id="CHEBI:58702"/>
    </ligand>
</feature>
<dbReference type="GO" id="GO:0009252">
    <property type="term" value="P:peptidoglycan biosynthetic process"/>
    <property type="evidence" value="ECO:0007669"/>
    <property type="project" value="UniProtKB-UniRule"/>
</dbReference>
<dbReference type="NCBIfam" id="TIGR01072">
    <property type="entry name" value="murA"/>
    <property type="match status" value="1"/>
</dbReference>
<comment type="caution">
    <text evidence="12">Lacks conserved residue(s) required for the propagation of feature annotation.</text>
</comment>
<name>A0A2H0RJF2_9BACT</name>
<dbReference type="GO" id="GO:0008360">
    <property type="term" value="P:regulation of cell shape"/>
    <property type="evidence" value="ECO:0007669"/>
    <property type="project" value="UniProtKB-KW"/>
</dbReference>
<sequence length="446" mass="48287">MADYFKIQGQGRRAILKGEIPVYGAKNAALKAFAASLLFKDGLTIKNVPDIEDIRSVAKLVSLFGVPITKHGASVYELGPRKGKGTKLNKELSRKIRASIVLSGPVLGRYGEVVCYYPGGCMIGKRPIDQYLDGFRLMGAKVKEVEKDDAMEISIKAPRGGLSGAKIFMKNPSVSGTETIMMAAILANGTTFIQNAAMEPEIKALADFLSTCGAKIEGAGTSVIRIEGNGLLESKGRPYLTIPDRIEAGSFIILSALIGSDVLISNCNPSHLSAILHIMECCGVNLEVGNDYVRVRSSKKPYSHKEKNLSVKTHEYPGFPTDLQAPLTAFLTQVEGDSSIFETVFESRLEYISDISKMGGSIVPVSNNQVIIHGRTDLIGREMEAKDLRSGMAFLILGLIGKGESLVMNAYNIDRGYAKIEERLHKVGAKIERVSNEGKGERLKVG</sequence>
<dbReference type="GO" id="GO:0019277">
    <property type="term" value="P:UDP-N-acetylgalactosamine biosynthetic process"/>
    <property type="evidence" value="ECO:0007669"/>
    <property type="project" value="InterPro"/>
</dbReference>
<comment type="similarity">
    <text evidence="10 12">Belongs to the EPSP synthase family. MurA subfamily.</text>
</comment>
<evidence type="ECO:0000256" key="3">
    <source>
        <dbReference type="ARBA" id="ARBA00022490"/>
    </source>
</evidence>
<evidence type="ECO:0000256" key="6">
    <source>
        <dbReference type="ARBA" id="ARBA00022960"/>
    </source>
</evidence>
<evidence type="ECO:0000256" key="7">
    <source>
        <dbReference type="ARBA" id="ARBA00022984"/>
    </source>
</evidence>
<dbReference type="InterPro" id="IPR005750">
    <property type="entry name" value="UDP_GlcNAc_COvinyl_MurA"/>
</dbReference>
<evidence type="ECO:0000259" key="13">
    <source>
        <dbReference type="Pfam" id="PF00275"/>
    </source>
</evidence>
<keyword evidence="6 12" id="KW-0133">Cell shape</keyword>
<dbReference type="Proteomes" id="UP000230833">
    <property type="component" value="Unassembled WGS sequence"/>
</dbReference>
<dbReference type="InterPro" id="IPR001986">
    <property type="entry name" value="Enolpyruvate_Tfrase_dom"/>
</dbReference>
<feature type="binding site" evidence="12">
    <location>
        <position position="344"/>
    </location>
    <ligand>
        <name>UDP-N-acetyl-alpha-D-glucosamine</name>
        <dbReference type="ChEBI" id="CHEBI:57705"/>
    </ligand>
</feature>
<dbReference type="Pfam" id="PF00275">
    <property type="entry name" value="EPSP_synthase"/>
    <property type="match status" value="1"/>
</dbReference>
<dbReference type="AlphaFoldDB" id="A0A2H0RJF2"/>
<keyword evidence="7 12" id="KW-0573">Peptidoglycan synthesis</keyword>
<evidence type="ECO:0000256" key="11">
    <source>
        <dbReference type="ARBA" id="ARBA00047527"/>
    </source>
</evidence>
<dbReference type="PANTHER" id="PTHR43783">
    <property type="entry name" value="UDP-N-ACETYLGLUCOSAMINE 1-CARBOXYVINYLTRANSFERASE"/>
    <property type="match status" value="1"/>
</dbReference>
<dbReference type="EMBL" id="PCYL01000032">
    <property type="protein sequence ID" value="PIR46692.1"/>
    <property type="molecule type" value="Genomic_DNA"/>
</dbReference>
<dbReference type="Gene3D" id="3.65.10.10">
    <property type="entry name" value="Enolpyruvate transferase domain"/>
    <property type="match status" value="2"/>
</dbReference>
<dbReference type="InterPro" id="IPR036968">
    <property type="entry name" value="Enolpyruvate_Tfrase_sf"/>
</dbReference>
<comment type="pathway">
    <text evidence="2 12">Cell wall biogenesis; peptidoglycan biosynthesis.</text>
</comment>
<feature type="binding site" evidence="12">
    <location>
        <position position="322"/>
    </location>
    <ligand>
        <name>UDP-N-acetyl-alpha-D-glucosamine</name>
        <dbReference type="ChEBI" id="CHEBI:57705"/>
    </ligand>
</feature>
<dbReference type="InterPro" id="IPR013792">
    <property type="entry name" value="RNA3'P_cycl/enolpyr_Trfase_a/b"/>
</dbReference>
<organism evidence="14 15">
    <name type="scientific">Candidatus Vogelbacteria bacterium CG10_big_fil_rev_8_21_14_0_10_45_14</name>
    <dbReference type="NCBI Taxonomy" id="1975042"/>
    <lineage>
        <taxon>Bacteria</taxon>
        <taxon>Candidatus Vogeliibacteriota</taxon>
    </lineage>
</organism>
<evidence type="ECO:0000256" key="9">
    <source>
        <dbReference type="ARBA" id="ARBA00023316"/>
    </source>
</evidence>
<comment type="subcellular location">
    <subcellularLocation>
        <location evidence="1 12">Cytoplasm</location>
    </subcellularLocation>
</comment>
<dbReference type="EC" id="2.5.1.7" evidence="12"/>
<evidence type="ECO:0000313" key="14">
    <source>
        <dbReference type="EMBL" id="PIR46692.1"/>
    </source>
</evidence>
<feature type="active site" description="Proton donor" evidence="12">
    <location>
        <position position="121"/>
    </location>
</feature>
<dbReference type="CDD" id="cd01555">
    <property type="entry name" value="UdpNAET"/>
    <property type="match status" value="1"/>
</dbReference>
<comment type="catalytic activity">
    <reaction evidence="11 12">
        <text>phosphoenolpyruvate + UDP-N-acetyl-alpha-D-glucosamine = UDP-N-acetyl-3-O-(1-carboxyvinyl)-alpha-D-glucosamine + phosphate</text>
        <dbReference type="Rhea" id="RHEA:18681"/>
        <dbReference type="ChEBI" id="CHEBI:43474"/>
        <dbReference type="ChEBI" id="CHEBI:57705"/>
        <dbReference type="ChEBI" id="CHEBI:58702"/>
        <dbReference type="ChEBI" id="CHEBI:68483"/>
        <dbReference type="EC" id="2.5.1.7"/>
    </reaction>
</comment>
<feature type="binding site" evidence="12">
    <location>
        <position position="97"/>
    </location>
    <ligand>
        <name>UDP-N-acetyl-alpha-D-glucosamine</name>
        <dbReference type="ChEBI" id="CHEBI:57705"/>
    </ligand>
</feature>
<dbReference type="GO" id="GO:0008760">
    <property type="term" value="F:UDP-N-acetylglucosamine 1-carboxyvinyltransferase activity"/>
    <property type="evidence" value="ECO:0007669"/>
    <property type="project" value="UniProtKB-UniRule"/>
</dbReference>
<protein>
    <recommendedName>
        <fullName evidence="12">UDP-N-acetylglucosamine 1-carboxyvinyltransferase</fullName>
        <ecNumber evidence="12">2.5.1.7</ecNumber>
    </recommendedName>
    <alternativeName>
        <fullName evidence="12">Enoylpyruvate transferase</fullName>
    </alternativeName>
    <alternativeName>
        <fullName evidence="12">UDP-N-acetylglucosamine enolpyruvyl transferase</fullName>
        <shortName evidence="12">EPT</shortName>
    </alternativeName>
</protein>
<dbReference type="GO" id="GO:0051301">
    <property type="term" value="P:cell division"/>
    <property type="evidence" value="ECO:0007669"/>
    <property type="project" value="UniProtKB-KW"/>
</dbReference>
<keyword evidence="8 12" id="KW-0131">Cell cycle</keyword>
<evidence type="ECO:0000256" key="4">
    <source>
        <dbReference type="ARBA" id="ARBA00022618"/>
    </source>
</evidence>
<feature type="binding site" evidence="12">
    <location>
        <begin position="126"/>
        <end position="130"/>
    </location>
    <ligand>
        <name>UDP-N-acetyl-alpha-D-glucosamine</name>
        <dbReference type="ChEBI" id="CHEBI:57705"/>
    </ligand>
</feature>
<keyword evidence="3 12" id="KW-0963">Cytoplasm</keyword>
<comment type="caution">
    <text evidence="14">The sequence shown here is derived from an EMBL/GenBank/DDBJ whole genome shotgun (WGS) entry which is preliminary data.</text>
</comment>
<keyword evidence="4 12" id="KW-0132">Cell division</keyword>
<dbReference type="SUPFAM" id="SSF55205">
    <property type="entry name" value="EPT/RTPC-like"/>
    <property type="match status" value="1"/>
</dbReference>
<dbReference type="PANTHER" id="PTHR43783:SF1">
    <property type="entry name" value="UDP-N-ACETYLGLUCOSAMINE 1-CARBOXYVINYLTRANSFERASE"/>
    <property type="match status" value="1"/>
</dbReference>
<gene>
    <name evidence="12 14" type="primary">murA</name>
    <name evidence="14" type="ORF">COV07_03060</name>
</gene>
<dbReference type="HAMAP" id="MF_00111">
    <property type="entry name" value="MurA"/>
    <property type="match status" value="1"/>
</dbReference>
<feature type="modified residue" description="2-(S-cysteinyl)pyruvic acid O-phosphothioketal" evidence="12">
    <location>
        <position position="121"/>
    </location>
</feature>
<evidence type="ECO:0000256" key="10">
    <source>
        <dbReference type="ARBA" id="ARBA00038367"/>
    </source>
</evidence>
<evidence type="ECO:0000256" key="8">
    <source>
        <dbReference type="ARBA" id="ARBA00023306"/>
    </source>
</evidence>
<dbReference type="InterPro" id="IPR050068">
    <property type="entry name" value="MurA_subfamily"/>
</dbReference>
<keyword evidence="9 12" id="KW-0961">Cell wall biogenesis/degradation</keyword>
<dbReference type="GO" id="GO:0005737">
    <property type="term" value="C:cytoplasm"/>
    <property type="evidence" value="ECO:0007669"/>
    <property type="project" value="UniProtKB-SubCell"/>
</dbReference>
<accession>A0A2H0RJF2</accession>
<keyword evidence="5 12" id="KW-0808">Transferase</keyword>
<evidence type="ECO:0000256" key="12">
    <source>
        <dbReference type="HAMAP-Rule" id="MF_00111"/>
    </source>
</evidence>
<dbReference type="NCBIfam" id="NF006873">
    <property type="entry name" value="PRK09369.1"/>
    <property type="match status" value="1"/>
</dbReference>
<keyword evidence="12" id="KW-0670">Pyruvate</keyword>
<dbReference type="GO" id="GO:0071555">
    <property type="term" value="P:cell wall organization"/>
    <property type="evidence" value="ECO:0007669"/>
    <property type="project" value="UniProtKB-KW"/>
</dbReference>
<evidence type="ECO:0000256" key="1">
    <source>
        <dbReference type="ARBA" id="ARBA00004496"/>
    </source>
</evidence>
<evidence type="ECO:0000256" key="2">
    <source>
        <dbReference type="ARBA" id="ARBA00004752"/>
    </source>
</evidence>
<evidence type="ECO:0000313" key="15">
    <source>
        <dbReference type="Proteomes" id="UP000230833"/>
    </source>
</evidence>
<comment type="function">
    <text evidence="12">Cell wall formation. Adds enolpyruvyl to UDP-N-acetylglucosamine.</text>
</comment>
<proteinExistence type="inferred from homology"/>
<dbReference type="UniPathway" id="UPA00219"/>
<evidence type="ECO:0000256" key="5">
    <source>
        <dbReference type="ARBA" id="ARBA00022679"/>
    </source>
</evidence>
<feature type="domain" description="Enolpyruvate transferase" evidence="13">
    <location>
        <begin position="16"/>
        <end position="424"/>
    </location>
</feature>